<protein>
    <submittedName>
        <fullName evidence="2">Uncharacterized protein</fullName>
    </submittedName>
</protein>
<dbReference type="STRING" id="300112.A0A4V3SAA3"/>
<reference evidence="2 3" key="1">
    <citation type="journal article" date="2019" name="Philos. Trans. R. Soc. Lond., B, Biol. Sci.">
        <title>Ant behaviour and brain gene expression of defending hosts depend on the ecological success of the intruding social parasite.</title>
        <authorList>
            <person name="Kaur R."/>
            <person name="Stoldt M."/>
            <person name="Jongepier E."/>
            <person name="Feldmeyer B."/>
            <person name="Menzel F."/>
            <person name="Bornberg-Bauer E."/>
            <person name="Foitzik S."/>
        </authorList>
    </citation>
    <scope>NUCLEOTIDE SEQUENCE [LARGE SCALE GENOMIC DNA]</scope>
    <source>
        <tissue evidence="2">Whole body</tissue>
    </source>
</reference>
<sequence length="145" mass="16526">MGQTLTARRKLFTQREPTPIMILTAAFLDEQDPPYHGTWNSRKKILKYMRRDNLLAGQGESYERMRQLNAAIRHNYPGCEPCDLSTSVKLSLNIAENAIIARPSSSSGDWLSSIRSKTARSTQLSLEAPTKQTIRQRWRHSALPQ</sequence>
<proteinExistence type="predicted"/>
<name>A0A4V3SAA3_9HYME</name>
<feature type="compositionally biased region" description="Basic residues" evidence="1">
    <location>
        <begin position="134"/>
        <end position="145"/>
    </location>
</feature>
<dbReference type="Proteomes" id="UP000310200">
    <property type="component" value="Unassembled WGS sequence"/>
</dbReference>
<evidence type="ECO:0000313" key="3">
    <source>
        <dbReference type="Proteomes" id="UP000310200"/>
    </source>
</evidence>
<feature type="region of interest" description="Disordered" evidence="1">
    <location>
        <begin position="121"/>
        <end position="145"/>
    </location>
</feature>
<accession>A0A4V3SAA3</accession>
<keyword evidence="3" id="KW-1185">Reference proteome</keyword>
<evidence type="ECO:0000313" key="2">
    <source>
        <dbReference type="EMBL" id="TGZ48344.1"/>
    </source>
</evidence>
<gene>
    <name evidence="2" type="ORF">DBV15_04517</name>
</gene>
<dbReference type="EMBL" id="QBLH01002493">
    <property type="protein sequence ID" value="TGZ48344.1"/>
    <property type="molecule type" value="Genomic_DNA"/>
</dbReference>
<feature type="compositionally biased region" description="Polar residues" evidence="1">
    <location>
        <begin position="121"/>
        <end position="133"/>
    </location>
</feature>
<dbReference type="AlphaFoldDB" id="A0A4V3SAA3"/>
<organism evidence="2 3">
    <name type="scientific">Temnothorax longispinosus</name>
    <dbReference type="NCBI Taxonomy" id="300112"/>
    <lineage>
        <taxon>Eukaryota</taxon>
        <taxon>Metazoa</taxon>
        <taxon>Ecdysozoa</taxon>
        <taxon>Arthropoda</taxon>
        <taxon>Hexapoda</taxon>
        <taxon>Insecta</taxon>
        <taxon>Pterygota</taxon>
        <taxon>Neoptera</taxon>
        <taxon>Endopterygota</taxon>
        <taxon>Hymenoptera</taxon>
        <taxon>Apocrita</taxon>
        <taxon>Aculeata</taxon>
        <taxon>Formicoidea</taxon>
        <taxon>Formicidae</taxon>
        <taxon>Myrmicinae</taxon>
        <taxon>Temnothorax</taxon>
    </lineage>
</organism>
<comment type="caution">
    <text evidence="2">The sequence shown here is derived from an EMBL/GenBank/DDBJ whole genome shotgun (WGS) entry which is preliminary data.</text>
</comment>
<evidence type="ECO:0000256" key="1">
    <source>
        <dbReference type="SAM" id="MobiDB-lite"/>
    </source>
</evidence>